<dbReference type="Proteomes" id="UP001333110">
    <property type="component" value="Unassembled WGS sequence"/>
</dbReference>
<protein>
    <submittedName>
        <fullName evidence="2">Uncharacterized protein</fullName>
    </submittedName>
</protein>
<feature type="compositionally biased region" description="Acidic residues" evidence="1">
    <location>
        <begin position="1"/>
        <end position="12"/>
    </location>
</feature>
<evidence type="ECO:0000313" key="2">
    <source>
        <dbReference type="EMBL" id="KAK4815232.1"/>
    </source>
</evidence>
<organism evidence="2 3">
    <name type="scientific">Mycteria americana</name>
    <name type="common">Wood stork</name>
    <dbReference type="NCBI Taxonomy" id="33587"/>
    <lineage>
        <taxon>Eukaryota</taxon>
        <taxon>Metazoa</taxon>
        <taxon>Chordata</taxon>
        <taxon>Craniata</taxon>
        <taxon>Vertebrata</taxon>
        <taxon>Euteleostomi</taxon>
        <taxon>Archelosauria</taxon>
        <taxon>Archosauria</taxon>
        <taxon>Dinosauria</taxon>
        <taxon>Saurischia</taxon>
        <taxon>Theropoda</taxon>
        <taxon>Coelurosauria</taxon>
        <taxon>Aves</taxon>
        <taxon>Neognathae</taxon>
        <taxon>Neoaves</taxon>
        <taxon>Aequornithes</taxon>
        <taxon>Ciconiiformes</taxon>
        <taxon>Ciconiidae</taxon>
        <taxon>Mycteria</taxon>
    </lineage>
</organism>
<name>A0AAN7MWX7_MYCAM</name>
<proteinExistence type="predicted"/>
<keyword evidence="3" id="KW-1185">Reference proteome</keyword>
<sequence>MQGHQEEEDEEEAAGRGHGPLRSHHAAAAAAAASAAAAVMAAAAAAAAGARCLANLVAFYGGVSPSVDKGRAREVTSLGFWKAFDTVPHNILLSKLERYGSDGGTVWDPYWDQYCFCSIFINDTDSTIECTLSKFADDTKLSGAVDTPEGRSLKSASFPPSAAIHGKACSFRRRTASLRRGAAAVSGSLAVLRAL</sequence>
<reference evidence="2 3" key="1">
    <citation type="journal article" date="2023" name="J. Hered.">
        <title>Chromosome-level genome of the wood stork (Mycteria americana) provides insight into avian chromosome evolution.</title>
        <authorList>
            <person name="Flamio R. Jr."/>
            <person name="Ramstad K.M."/>
        </authorList>
    </citation>
    <scope>NUCLEOTIDE SEQUENCE [LARGE SCALE GENOMIC DNA]</scope>
    <source>
        <strain evidence="2">JAX WOST 10</strain>
    </source>
</reference>
<evidence type="ECO:0000313" key="3">
    <source>
        <dbReference type="Proteomes" id="UP001333110"/>
    </source>
</evidence>
<dbReference type="EMBL" id="JAUNZN010000010">
    <property type="protein sequence ID" value="KAK4815232.1"/>
    <property type="molecule type" value="Genomic_DNA"/>
</dbReference>
<feature type="region of interest" description="Disordered" evidence="1">
    <location>
        <begin position="1"/>
        <end position="21"/>
    </location>
</feature>
<dbReference type="AlphaFoldDB" id="A0AAN7MWX7"/>
<accession>A0AAN7MWX7</accession>
<evidence type="ECO:0000256" key="1">
    <source>
        <dbReference type="SAM" id="MobiDB-lite"/>
    </source>
</evidence>
<comment type="caution">
    <text evidence="2">The sequence shown here is derived from an EMBL/GenBank/DDBJ whole genome shotgun (WGS) entry which is preliminary data.</text>
</comment>
<gene>
    <name evidence="2" type="ORF">QYF61_022879</name>
</gene>